<sequence length="355" mass="38131">MAIKGSGAVLMEPLSSGRCPMTGVGPSMNYLYPSRANNTLQLPPVPQCHAPNSGAWQGGPMPASPMNTQVVLSGSPRPGSSFSSPARMMRGGGGKAEFIGSPMLPTHPMPPHPPQTLNFPIRSPRQMLPGAPTRSLVGPPPGVPHEQHRTHNGFTHTYVPPVDVSSMDTSTSSAPVAGPRKAGAQRPFIAPLSQQPPPGRRSLHVRSVARGPQPTSTDPTRLRDGRKIKDVQRQQQQQQQQGQGSPVGGPHRFTGPGKNGLAAKQNNNTNRNNNNHSEPKPIKTTVDNDESWVKGLTNSIWIDSPRGNLNDLDAKEGSYKRQGGHANRRRRQQKSDSTSSSTSGGVMEMLRSLFR</sequence>
<keyword evidence="3" id="KW-1185">Reference proteome</keyword>
<feature type="region of interest" description="Disordered" evidence="1">
    <location>
        <begin position="162"/>
        <end position="355"/>
    </location>
</feature>
<reference evidence="2 3" key="1">
    <citation type="submission" date="2015-07" db="EMBL/GenBank/DDBJ databases">
        <title>High-quality genome of monoxenous trypanosomatid Leptomonas pyrrhocoris.</title>
        <authorList>
            <person name="Flegontov P."/>
            <person name="Butenko A."/>
            <person name="Firsov S."/>
            <person name="Vlcek C."/>
            <person name="Logacheva M.D."/>
            <person name="Field M."/>
            <person name="Filatov D."/>
            <person name="Flegontova O."/>
            <person name="Gerasimov E."/>
            <person name="Jackson A.P."/>
            <person name="Kelly S."/>
            <person name="Opperdoes F."/>
            <person name="O'Reilly A."/>
            <person name="Votypka J."/>
            <person name="Yurchenko V."/>
            <person name="Lukes J."/>
        </authorList>
    </citation>
    <scope>NUCLEOTIDE SEQUENCE [LARGE SCALE GENOMIC DNA]</scope>
    <source>
        <strain evidence="2">H10</strain>
    </source>
</reference>
<dbReference type="GeneID" id="26908872"/>
<gene>
    <name evidence="2" type="ORF">ABB37_08588</name>
</gene>
<feature type="compositionally biased region" description="Basic and acidic residues" evidence="1">
    <location>
        <begin position="220"/>
        <end position="232"/>
    </location>
</feature>
<dbReference type="AlphaFoldDB" id="A0A0M9FSU9"/>
<dbReference type="RefSeq" id="XP_015653726.1">
    <property type="nucleotide sequence ID" value="XM_015807644.1"/>
</dbReference>
<evidence type="ECO:0000313" key="2">
    <source>
        <dbReference type="EMBL" id="KPA75287.1"/>
    </source>
</evidence>
<evidence type="ECO:0000313" key="3">
    <source>
        <dbReference type="Proteomes" id="UP000037923"/>
    </source>
</evidence>
<evidence type="ECO:0000256" key="1">
    <source>
        <dbReference type="SAM" id="MobiDB-lite"/>
    </source>
</evidence>
<comment type="caution">
    <text evidence="2">The sequence shown here is derived from an EMBL/GenBank/DDBJ whole genome shotgun (WGS) entry which is preliminary data.</text>
</comment>
<name>A0A0M9FSU9_LEPPY</name>
<dbReference type="VEuPathDB" id="TriTrypDB:LpyrH10_25_0860"/>
<dbReference type="EMBL" id="LGTL01000025">
    <property type="protein sequence ID" value="KPA75287.1"/>
    <property type="molecule type" value="Genomic_DNA"/>
</dbReference>
<proteinExistence type="predicted"/>
<dbReference type="OrthoDB" id="265270at2759"/>
<organism evidence="2 3">
    <name type="scientific">Leptomonas pyrrhocoris</name>
    <name type="common">Firebug parasite</name>
    <dbReference type="NCBI Taxonomy" id="157538"/>
    <lineage>
        <taxon>Eukaryota</taxon>
        <taxon>Discoba</taxon>
        <taxon>Euglenozoa</taxon>
        <taxon>Kinetoplastea</taxon>
        <taxon>Metakinetoplastina</taxon>
        <taxon>Trypanosomatida</taxon>
        <taxon>Trypanosomatidae</taxon>
        <taxon>Leishmaniinae</taxon>
        <taxon>Leptomonas</taxon>
    </lineage>
</organism>
<protein>
    <submittedName>
        <fullName evidence="2">Uncharacterized protein</fullName>
    </submittedName>
</protein>
<accession>A0A0M9FSU9</accession>
<feature type="compositionally biased region" description="Low complexity" evidence="1">
    <location>
        <begin position="162"/>
        <end position="173"/>
    </location>
</feature>
<dbReference type="Proteomes" id="UP000037923">
    <property type="component" value="Unassembled WGS sequence"/>
</dbReference>
<feature type="compositionally biased region" description="Low complexity" evidence="1">
    <location>
        <begin position="233"/>
        <end position="244"/>
    </location>
</feature>
<feature type="compositionally biased region" description="Basic residues" evidence="1">
    <location>
        <begin position="322"/>
        <end position="332"/>
    </location>
</feature>
<dbReference type="OMA" id="WIDSPRG"/>
<feature type="compositionally biased region" description="Low complexity" evidence="1">
    <location>
        <begin position="266"/>
        <end position="275"/>
    </location>
</feature>